<dbReference type="KEGG" id="ptrr:6338584"/>
<accession>B2VR21</accession>
<dbReference type="GeneID" id="6338584"/>
<evidence type="ECO:0000256" key="1">
    <source>
        <dbReference type="SAM" id="MobiDB-lite"/>
    </source>
</evidence>
<feature type="region of interest" description="Disordered" evidence="1">
    <location>
        <begin position="117"/>
        <end position="182"/>
    </location>
</feature>
<organism evidence="2 3">
    <name type="scientific">Pyrenophora tritici-repentis (strain Pt-1C-BFP)</name>
    <name type="common">Wheat tan spot fungus</name>
    <name type="synonym">Drechslera tritici-repentis</name>
    <dbReference type="NCBI Taxonomy" id="426418"/>
    <lineage>
        <taxon>Eukaryota</taxon>
        <taxon>Fungi</taxon>
        <taxon>Dikarya</taxon>
        <taxon>Ascomycota</taxon>
        <taxon>Pezizomycotina</taxon>
        <taxon>Dothideomycetes</taxon>
        <taxon>Pleosporomycetidae</taxon>
        <taxon>Pleosporales</taxon>
        <taxon>Pleosporineae</taxon>
        <taxon>Pleosporaceae</taxon>
        <taxon>Pyrenophora</taxon>
    </lineage>
</organism>
<gene>
    <name evidence="2" type="ORF">PTRG_00448</name>
</gene>
<evidence type="ECO:0000313" key="3">
    <source>
        <dbReference type="Proteomes" id="UP000001471"/>
    </source>
</evidence>
<proteinExistence type="predicted"/>
<evidence type="ECO:0000313" key="2">
    <source>
        <dbReference type="EMBL" id="EDU39886.1"/>
    </source>
</evidence>
<reference evidence="3" key="1">
    <citation type="journal article" date="2013" name="G3 (Bethesda)">
        <title>Comparative genomics of a plant-pathogenic fungus, Pyrenophora tritici-repentis, reveals transduplication and the impact of repeat elements on pathogenicity and population divergence.</title>
        <authorList>
            <person name="Manning V.A."/>
            <person name="Pandelova I."/>
            <person name="Dhillon B."/>
            <person name="Wilhelm L.J."/>
            <person name="Goodwin S.B."/>
            <person name="Berlin A.M."/>
            <person name="Figueroa M."/>
            <person name="Freitag M."/>
            <person name="Hane J.K."/>
            <person name="Henrissat B."/>
            <person name="Holman W.H."/>
            <person name="Kodira C.D."/>
            <person name="Martin J."/>
            <person name="Oliver R.P."/>
            <person name="Robbertse B."/>
            <person name="Schackwitz W."/>
            <person name="Schwartz D.C."/>
            <person name="Spatafora J.W."/>
            <person name="Turgeon B.G."/>
            <person name="Yandava C."/>
            <person name="Young S."/>
            <person name="Zhou S."/>
            <person name="Zeng Q."/>
            <person name="Grigoriev I.V."/>
            <person name="Ma L.-J."/>
            <person name="Ciuffetti L.M."/>
        </authorList>
    </citation>
    <scope>NUCLEOTIDE SEQUENCE [LARGE SCALE GENOMIC DNA]</scope>
    <source>
        <strain evidence="3">Pt-1C-BFP</strain>
    </source>
</reference>
<dbReference type="AlphaFoldDB" id="B2VR21"/>
<dbReference type="HOGENOM" id="CLU_1482725_0_0_1"/>
<dbReference type="InParanoid" id="B2VR21"/>
<dbReference type="EMBL" id="DS231615">
    <property type="protein sequence ID" value="EDU39886.1"/>
    <property type="molecule type" value="Genomic_DNA"/>
</dbReference>
<dbReference type="Proteomes" id="UP000001471">
    <property type="component" value="Unassembled WGS sequence"/>
</dbReference>
<protein>
    <submittedName>
        <fullName evidence="2">Uncharacterized protein</fullName>
    </submittedName>
</protein>
<name>B2VR21_PYRTR</name>
<sequence>MWARIVTEVDIPPHCKVAIDPQRLKAEPGAWSLDIVTSVALGITLAPLKQAWSIIQEDITNLLCENTVSTLNLGLGGPLDLEKLYNNWREEDINTCIPRFFLIQEQKKQEELKNAISTKMEGEEEVTATTDTDGEDKVSKTDKEGEDEAFRTETKGAEGTITTDTDGEEKVTTTEIEGEEKA</sequence>
<feature type="compositionally biased region" description="Basic and acidic residues" evidence="1">
    <location>
        <begin position="135"/>
        <end position="156"/>
    </location>
</feature>